<dbReference type="InterPro" id="IPR036736">
    <property type="entry name" value="ACP-like_sf"/>
</dbReference>
<sequence>MDTIAKIREFLEKFIRDADVADDEDLFATGLVTSLFAMHLVLFLEKEFGVKVDNRDLDFDNFRTINAIVALIEKKQASA</sequence>
<organism evidence="2 3">
    <name type="scientific">Candidatus Magnetaquiglobus chichijimensis</name>
    <dbReference type="NCBI Taxonomy" id="3141448"/>
    <lineage>
        <taxon>Bacteria</taxon>
        <taxon>Pseudomonadati</taxon>
        <taxon>Pseudomonadota</taxon>
        <taxon>Magnetococcia</taxon>
        <taxon>Magnetococcales</taxon>
        <taxon>Candidatus Magnetaquicoccaceae</taxon>
        <taxon>Candidatus Magnetaquiglobus</taxon>
    </lineage>
</organism>
<dbReference type="Proteomes" id="UP001628193">
    <property type="component" value="Unassembled WGS sequence"/>
</dbReference>
<feature type="domain" description="Carrier" evidence="1">
    <location>
        <begin position="1"/>
        <end position="76"/>
    </location>
</feature>
<dbReference type="SUPFAM" id="SSF47336">
    <property type="entry name" value="ACP-like"/>
    <property type="match status" value="1"/>
</dbReference>
<proteinExistence type="predicted"/>
<reference evidence="2 3" key="1">
    <citation type="submission" date="2024-09" db="EMBL/GenBank/DDBJ databases">
        <title>Draft genome sequence of Candidatus Magnetaquicoccaceae bacterium FCR-1.</title>
        <authorList>
            <person name="Shimoshige H."/>
            <person name="Shimamura S."/>
            <person name="Taoka A."/>
            <person name="Kobayashi H."/>
            <person name="Maekawa T."/>
        </authorList>
    </citation>
    <scope>NUCLEOTIDE SEQUENCE [LARGE SCALE GENOMIC DNA]</scope>
    <source>
        <strain evidence="2 3">FCR-1</strain>
    </source>
</reference>
<evidence type="ECO:0000313" key="3">
    <source>
        <dbReference type="Proteomes" id="UP001628193"/>
    </source>
</evidence>
<dbReference type="EMBL" id="BAAFGK010000002">
    <property type="protein sequence ID" value="GAB0056473.1"/>
    <property type="molecule type" value="Genomic_DNA"/>
</dbReference>
<dbReference type="Gene3D" id="1.10.1200.10">
    <property type="entry name" value="ACP-like"/>
    <property type="match status" value="1"/>
</dbReference>
<comment type="caution">
    <text evidence="2">The sequence shown here is derived from an EMBL/GenBank/DDBJ whole genome shotgun (WGS) entry which is preliminary data.</text>
</comment>
<evidence type="ECO:0000259" key="1">
    <source>
        <dbReference type="PROSITE" id="PS50075"/>
    </source>
</evidence>
<dbReference type="InterPro" id="IPR009081">
    <property type="entry name" value="PP-bd_ACP"/>
</dbReference>
<protein>
    <submittedName>
        <fullName evidence="2">D-alanyl carrier protein</fullName>
    </submittedName>
</protein>
<dbReference type="PROSITE" id="PS50075">
    <property type="entry name" value="CARRIER"/>
    <property type="match status" value="1"/>
</dbReference>
<gene>
    <name evidence="2" type="primary">dltC</name>
    <name evidence="2" type="ORF">SIID45300_00781</name>
</gene>
<dbReference type="Pfam" id="PF00550">
    <property type="entry name" value="PP-binding"/>
    <property type="match status" value="1"/>
</dbReference>
<dbReference type="RefSeq" id="WP_420904180.1">
    <property type="nucleotide sequence ID" value="NZ_BAAFGK010000002.1"/>
</dbReference>
<accession>A0ABQ0C6G1</accession>
<keyword evidence="3" id="KW-1185">Reference proteome</keyword>
<name>A0ABQ0C6G1_9PROT</name>
<evidence type="ECO:0000313" key="2">
    <source>
        <dbReference type="EMBL" id="GAB0056473.1"/>
    </source>
</evidence>